<dbReference type="KEGG" id="chya:V22_35080"/>
<dbReference type="RefSeq" id="WP_145265184.1">
    <property type="nucleotide sequence ID" value="NZ_CP036316.1"/>
</dbReference>
<dbReference type="AlphaFoldDB" id="A0A517TCY7"/>
<sequence length="218" mass="25964">MQHYQRIYKTTKRLKQGKSRLRQPFRAMSDWIESEFKVSVLNVTYKSPTKYRKPQIQVVVETEKDVEVFYSGINSDESKRNKVTGHFCQIVAANDNYKFETDRLLVTCSAFVPAARHEVHGLIPQESIDALAEQIGNPDIWLIRRFFVDCITFFFYTDDQVAQYISEGLKREYGDLYFRLLKPFDEFSYISRDGFKVHFDSKQNFDENFDSNWMYYLR</sequence>
<evidence type="ECO:0000313" key="1">
    <source>
        <dbReference type="EMBL" id="QDT66243.1"/>
    </source>
</evidence>
<proteinExistence type="predicted"/>
<keyword evidence="2" id="KW-1185">Reference proteome</keyword>
<reference evidence="1 2" key="1">
    <citation type="submission" date="2019-02" db="EMBL/GenBank/DDBJ databases">
        <title>Deep-cultivation of Planctomycetes and their phenomic and genomic characterization uncovers novel biology.</title>
        <authorList>
            <person name="Wiegand S."/>
            <person name="Jogler M."/>
            <person name="Boedeker C."/>
            <person name="Pinto D."/>
            <person name="Vollmers J."/>
            <person name="Rivas-Marin E."/>
            <person name="Kohn T."/>
            <person name="Peeters S.H."/>
            <person name="Heuer A."/>
            <person name="Rast P."/>
            <person name="Oberbeckmann S."/>
            <person name="Bunk B."/>
            <person name="Jeske O."/>
            <person name="Meyerdierks A."/>
            <person name="Storesund J.E."/>
            <person name="Kallscheuer N."/>
            <person name="Luecker S."/>
            <person name="Lage O.M."/>
            <person name="Pohl T."/>
            <person name="Merkel B.J."/>
            <person name="Hornburger P."/>
            <person name="Mueller R.-W."/>
            <person name="Bruemmer F."/>
            <person name="Labrenz M."/>
            <person name="Spormann A.M."/>
            <person name="Op den Camp H."/>
            <person name="Overmann J."/>
            <person name="Amann R."/>
            <person name="Jetten M.S.M."/>
            <person name="Mascher T."/>
            <person name="Medema M.H."/>
            <person name="Devos D.P."/>
            <person name="Kaster A.-K."/>
            <person name="Ovreas L."/>
            <person name="Rohde M."/>
            <person name="Galperin M.Y."/>
            <person name="Jogler C."/>
        </authorList>
    </citation>
    <scope>NUCLEOTIDE SEQUENCE [LARGE SCALE GENOMIC DNA]</scope>
    <source>
        <strain evidence="1 2">V22</strain>
    </source>
</reference>
<dbReference type="Proteomes" id="UP000319976">
    <property type="component" value="Chromosome"/>
</dbReference>
<gene>
    <name evidence="1" type="ORF">V22_35080</name>
</gene>
<evidence type="ECO:0000313" key="2">
    <source>
        <dbReference type="Proteomes" id="UP000319976"/>
    </source>
</evidence>
<name>A0A517TCY7_9PLAN</name>
<dbReference type="OrthoDB" id="251371at2"/>
<organism evidence="1 2">
    <name type="scientific">Calycomorphotria hydatis</name>
    <dbReference type="NCBI Taxonomy" id="2528027"/>
    <lineage>
        <taxon>Bacteria</taxon>
        <taxon>Pseudomonadati</taxon>
        <taxon>Planctomycetota</taxon>
        <taxon>Planctomycetia</taxon>
        <taxon>Planctomycetales</taxon>
        <taxon>Planctomycetaceae</taxon>
        <taxon>Calycomorphotria</taxon>
    </lineage>
</organism>
<dbReference type="EMBL" id="CP036316">
    <property type="protein sequence ID" value="QDT66243.1"/>
    <property type="molecule type" value="Genomic_DNA"/>
</dbReference>
<protein>
    <submittedName>
        <fullName evidence="1">Uncharacterized protein</fullName>
    </submittedName>
</protein>
<accession>A0A517TCY7</accession>